<sequence length="277" mass="31525">MEKNTKKLYKIIEDLLKEKIVLAFSGGVDSALLLRIATSLRQNENDVVAMFFEAPSSTEEDLINAKNLAEEMQVKLYIKDVDIFVDDHITNNEKDRCYHCKSHLFNQAIKLKDDLGYGYVIDGTNTDDHKVYRPGLMALKNLGVVSPLNMAGFSKEMVRALAGELGVSVAKRPSAPCLLTRFPYGTKITPAKLDRLEKAEAFIRDLGFIKFRVRDHSNIARIELEPDDFIKFIDKRYLVIKEFKTLGFSYVTIDLEGFRSGSMDEGLSEEEKKKWVL</sequence>
<reference evidence="3 4" key="1">
    <citation type="submission" date="2014-07" db="EMBL/GenBank/DDBJ databases">
        <authorList>
            <person name="McCorrison J."/>
            <person name="Sanka R."/>
            <person name="Torralba M."/>
            <person name="Gillis M."/>
            <person name="Haft D.H."/>
            <person name="Methe B."/>
            <person name="Sutton G."/>
            <person name="Nelson K.E."/>
        </authorList>
    </citation>
    <scope>NUCLEOTIDE SEQUENCE [LARGE SCALE GENOMIC DNA]</scope>
    <source>
        <strain evidence="3 4">S7-1-13</strain>
    </source>
</reference>
<dbReference type="InterPro" id="IPR005232">
    <property type="entry name" value="LarE"/>
</dbReference>
<dbReference type="RefSeq" id="WP_037326096.1">
    <property type="nucleotide sequence ID" value="NZ_JRMW01000015.1"/>
</dbReference>
<feature type="domain" description="tRNA(Ile)-lysidine/2-thiocytidine synthase N-terminal" evidence="2">
    <location>
        <begin position="19"/>
        <end position="100"/>
    </location>
</feature>
<dbReference type="Pfam" id="PF01171">
    <property type="entry name" value="ATP_bind_3"/>
    <property type="match status" value="1"/>
</dbReference>
<dbReference type="InterPro" id="IPR052188">
    <property type="entry name" value="Ni-pincer_cofactor_biosynth"/>
</dbReference>
<evidence type="ECO:0000259" key="2">
    <source>
        <dbReference type="Pfam" id="PF01171"/>
    </source>
</evidence>
<dbReference type="GO" id="GO:0005524">
    <property type="term" value="F:ATP binding"/>
    <property type="evidence" value="ECO:0007669"/>
    <property type="project" value="UniProtKB-KW"/>
</dbReference>
<protein>
    <submittedName>
        <fullName evidence="3">ATP-binding protein</fullName>
    </submittedName>
</protein>
<name>A0A095X6T4_9FIRM</name>
<evidence type="ECO:0000256" key="1">
    <source>
        <dbReference type="PIRSR" id="PIRSR006661-1"/>
    </source>
</evidence>
<dbReference type="GO" id="GO:0016783">
    <property type="term" value="F:sulfurtransferase activity"/>
    <property type="evidence" value="ECO:0007669"/>
    <property type="project" value="InterPro"/>
</dbReference>
<dbReference type="OrthoDB" id="9776919at2"/>
<dbReference type="NCBIfam" id="TIGR00268">
    <property type="entry name" value="ATP-dependent sacrificial sulfur transferase LarE"/>
    <property type="match status" value="1"/>
</dbReference>
<dbReference type="PANTHER" id="PTHR43169:SF2">
    <property type="entry name" value="NAD_GMP SYNTHASE DOMAIN-CONTAINING PROTEIN"/>
    <property type="match status" value="1"/>
</dbReference>
<evidence type="ECO:0000313" key="4">
    <source>
        <dbReference type="Proteomes" id="UP000029579"/>
    </source>
</evidence>
<comment type="caution">
    <text evidence="3">The sequence shown here is derived from an EMBL/GenBank/DDBJ whole genome shotgun (WGS) entry which is preliminary data.</text>
</comment>
<dbReference type="AlphaFoldDB" id="A0A095X6T4"/>
<dbReference type="PANTHER" id="PTHR43169">
    <property type="entry name" value="EXSB FAMILY PROTEIN"/>
    <property type="match status" value="1"/>
</dbReference>
<proteinExistence type="predicted"/>
<keyword evidence="3" id="KW-0547">Nucleotide-binding</keyword>
<dbReference type="PIRSF" id="PIRSF006661">
    <property type="entry name" value="PP-lp_UCP006661"/>
    <property type="match status" value="1"/>
</dbReference>
<organism evidence="3 4">
    <name type="scientific">Anaerococcus lactolyticus S7-1-13</name>
    <dbReference type="NCBI Taxonomy" id="1284686"/>
    <lineage>
        <taxon>Bacteria</taxon>
        <taxon>Bacillati</taxon>
        <taxon>Bacillota</taxon>
        <taxon>Tissierellia</taxon>
        <taxon>Tissierellales</taxon>
        <taxon>Peptoniphilaceae</taxon>
        <taxon>Anaerococcus</taxon>
    </lineage>
</organism>
<dbReference type="eggNOG" id="COG1606">
    <property type="taxonomic scope" value="Bacteria"/>
</dbReference>
<feature type="active site" description="Nucleophile and sulfur donor" evidence="1">
    <location>
        <position position="177"/>
    </location>
</feature>
<dbReference type="CDD" id="cd01990">
    <property type="entry name" value="LarE-like"/>
    <property type="match status" value="1"/>
</dbReference>
<dbReference type="InterPro" id="IPR011063">
    <property type="entry name" value="TilS/TtcA_N"/>
</dbReference>
<dbReference type="Proteomes" id="UP000029579">
    <property type="component" value="Unassembled WGS sequence"/>
</dbReference>
<dbReference type="InterPro" id="IPR014729">
    <property type="entry name" value="Rossmann-like_a/b/a_fold"/>
</dbReference>
<dbReference type="SUPFAM" id="SSF52402">
    <property type="entry name" value="Adenine nucleotide alpha hydrolases-like"/>
    <property type="match status" value="1"/>
</dbReference>
<evidence type="ECO:0000313" key="3">
    <source>
        <dbReference type="EMBL" id="KGF05386.1"/>
    </source>
</evidence>
<accession>A0A095X6T4</accession>
<keyword evidence="3" id="KW-0067">ATP-binding</keyword>
<dbReference type="Gene3D" id="3.40.50.620">
    <property type="entry name" value="HUPs"/>
    <property type="match status" value="1"/>
</dbReference>
<dbReference type="EMBL" id="JRMW01000015">
    <property type="protein sequence ID" value="KGF05386.1"/>
    <property type="molecule type" value="Genomic_DNA"/>
</dbReference>
<gene>
    <name evidence="3" type="ORF">HMPREF1630_00740</name>
</gene>